<sequence length="268" mass="28420">MSEEDVRSGLRDAVADEPPLHFDPDELVATARSQVRRRALVAAGLATVAIAVAAVAVPAMVGRDGSGTTPVADRPASSTPSPSPSTSAVPSPRPDQWPPPGVEPVTRTVDELRQRGKEMGEHLRGSLPATLPSATDFVHGEFGGEAEGEYYPEQTSINAAISFTIDGRRYSIVVTSWLPGSTGSPAETCVANCHRLPDQAAGALYDQTEDYDQGVIETVFHFRDTGAMVSVAAYNYDMTSGAMPTYHQSLPVSLDQLVAIATDPELEL</sequence>
<comment type="caution">
    <text evidence="3">The sequence shown here is derived from an EMBL/GenBank/DDBJ whole genome shotgun (WGS) entry which is preliminary data.</text>
</comment>
<feature type="region of interest" description="Disordered" evidence="1">
    <location>
        <begin position="66"/>
        <end position="105"/>
    </location>
</feature>
<protein>
    <submittedName>
        <fullName evidence="3">Uncharacterized protein</fullName>
    </submittedName>
</protein>
<dbReference type="AlphaFoldDB" id="A0A7W7Q425"/>
<feature type="compositionally biased region" description="Pro residues" evidence="1">
    <location>
        <begin position="91"/>
        <end position="102"/>
    </location>
</feature>
<name>A0A7W7Q425_9PSEU</name>
<feature type="compositionally biased region" description="Low complexity" evidence="1">
    <location>
        <begin position="74"/>
        <end position="90"/>
    </location>
</feature>
<feature type="transmembrane region" description="Helical" evidence="2">
    <location>
        <begin position="39"/>
        <end position="61"/>
    </location>
</feature>
<keyword evidence="2" id="KW-0812">Transmembrane</keyword>
<proteinExistence type="predicted"/>
<keyword evidence="4" id="KW-1185">Reference proteome</keyword>
<evidence type="ECO:0000313" key="4">
    <source>
        <dbReference type="Proteomes" id="UP000520767"/>
    </source>
</evidence>
<accession>A0A7W7Q425</accession>
<feature type="compositionally biased region" description="Basic and acidic residues" evidence="1">
    <location>
        <begin position="1"/>
        <end position="24"/>
    </location>
</feature>
<organism evidence="3 4">
    <name type="scientific">Actinophytocola algeriensis</name>
    <dbReference type="NCBI Taxonomy" id="1768010"/>
    <lineage>
        <taxon>Bacteria</taxon>
        <taxon>Bacillati</taxon>
        <taxon>Actinomycetota</taxon>
        <taxon>Actinomycetes</taxon>
        <taxon>Pseudonocardiales</taxon>
        <taxon>Pseudonocardiaceae</taxon>
    </lineage>
</organism>
<dbReference type="Proteomes" id="UP000520767">
    <property type="component" value="Unassembled WGS sequence"/>
</dbReference>
<gene>
    <name evidence="3" type="ORF">FHR82_002737</name>
</gene>
<feature type="region of interest" description="Disordered" evidence="1">
    <location>
        <begin position="1"/>
        <end position="25"/>
    </location>
</feature>
<reference evidence="3 4" key="1">
    <citation type="submission" date="2020-08" db="EMBL/GenBank/DDBJ databases">
        <title>Genomic Encyclopedia of Type Strains, Phase III (KMG-III): the genomes of soil and plant-associated and newly described type strains.</title>
        <authorList>
            <person name="Whitman W."/>
        </authorList>
    </citation>
    <scope>NUCLEOTIDE SEQUENCE [LARGE SCALE GENOMIC DNA]</scope>
    <source>
        <strain evidence="3 4">CECT 8960</strain>
    </source>
</reference>
<keyword evidence="2" id="KW-1133">Transmembrane helix</keyword>
<evidence type="ECO:0000256" key="2">
    <source>
        <dbReference type="SAM" id="Phobius"/>
    </source>
</evidence>
<evidence type="ECO:0000313" key="3">
    <source>
        <dbReference type="EMBL" id="MBB4906517.1"/>
    </source>
</evidence>
<keyword evidence="2" id="KW-0472">Membrane</keyword>
<dbReference type="EMBL" id="JACHJQ010000003">
    <property type="protein sequence ID" value="MBB4906517.1"/>
    <property type="molecule type" value="Genomic_DNA"/>
</dbReference>
<evidence type="ECO:0000256" key="1">
    <source>
        <dbReference type="SAM" id="MobiDB-lite"/>
    </source>
</evidence>
<dbReference type="RefSeq" id="WP_184810719.1">
    <property type="nucleotide sequence ID" value="NZ_JACHJQ010000003.1"/>
</dbReference>